<keyword evidence="5" id="KW-0805">Transcription regulation</keyword>
<keyword evidence="6" id="KW-0238">DNA-binding</keyword>
<keyword evidence="7" id="KW-0804">Transcription</keyword>
<evidence type="ECO:0000256" key="4">
    <source>
        <dbReference type="ARBA" id="ARBA00022833"/>
    </source>
</evidence>
<dbReference type="SUPFAM" id="SSF53098">
    <property type="entry name" value="Ribonuclease H-like"/>
    <property type="match status" value="1"/>
</dbReference>
<proteinExistence type="predicted"/>
<dbReference type="EMBL" id="JARBHB010000005">
    <property type="protein sequence ID" value="KAJ8884052.1"/>
    <property type="molecule type" value="Genomic_DNA"/>
</dbReference>
<accession>A0ABQ9HI95</accession>
<evidence type="ECO:0000256" key="6">
    <source>
        <dbReference type="ARBA" id="ARBA00023125"/>
    </source>
</evidence>
<keyword evidence="4" id="KW-0862">Zinc</keyword>
<comment type="subcellular location">
    <subcellularLocation>
        <location evidence="1">Nucleus</location>
    </subcellularLocation>
</comment>
<dbReference type="SUPFAM" id="SSF57667">
    <property type="entry name" value="beta-beta-alpha zinc fingers"/>
    <property type="match status" value="1"/>
</dbReference>
<evidence type="ECO:0008006" key="13">
    <source>
        <dbReference type="Google" id="ProtNLM"/>
    </source>
</evidence>
<dbReference type="InterPro" id="IPR008906">
    <property type="entry name" value="HATC_C_dom"/>
</dbReference>
<evidence type="ECO:0000256" key="3">
    <source>
        <dbReference type="ARBA" id="ARBA00022771"/>
    </source>
</evidence>
<evidence type="ECO:0000259" key="10">
    <source>
        <dbReference type="Pfam" id="PF05699"/>
    </source>
</evidence>
<evidence type="ECO:0000256" key="7">
    <source>
        <dbReference type="ARBA" id="ARBA00023163"/>
    </source>
</evidence>
<sequence>MPPKSKWWNFFVKLGDKSAKCTVCAKILQTPGNTGYLKCHIESKHQSLLSEGTTINTSYFKTRYVVNAYPQADETIVVSTDSERAFMSVSYFQEGGTKHTEITNGIAHMPFKDNLPFVKVEKPGFLKLLKGKFALLKSYTITTDISTDTMQTRSFLGTTIHYIEGEEMITCTLGVIQLDISHTLEYISTQLLELLGEWRLDPEIVYCAVTDGAANMIKAIHLAFGRNKHMCCLAHILNLTGQHAVEQREISEIIAKHFVVTSDELRHVNNLKLIQDIDTCWNSTYYMIQRFLILSSHVNDIVRHTSAPPMTTALEIETLKEIQELLYPLETATRDISRKHYMTSSIAIPIVNQVKKRLSACEQITLLSVATILDPHLKAMYFKSPEVVTKTLNEVKCLIKISKSPAISSEDSDPGECETSDNSSLFAHHRRLVHTTLTKSTPLSAEIDMPDQLAVYLTVPAEPDVKKNPLKYWTYMSVAALELSQKALKFLGSVTTLVPSEWMFSAAGCILTQDRNMLKECVLSKLLFLQNSQ</sequence>
<keyword evidence="2" id="KW-0479">Metal-binding</keyword>
<dbReference type="Pfam" id="PF05699">
    <property type="entry name" value="Dimer_Tnp_hAT"/>
    <property type="match status" value="1"/>
</dbReference>
<dbReference type="InterPro" id="IPR012337">
    <property type="entry name" value="RNaseH-like_sf"/>
</dbReference>
<dbReference type="InterPro" id="IPR003656">
    <property type="entry name" value="Znf_BED"/>
</dbReference>
<dbReference type="PANTHER" id="PTHR46481">
    <property type="entry name" value="ZINC FINGER BED DOMAIN-CONTAINING PROTEIN 4"/>
    <property type="match status" value="1"/>
</dbReference>
<feature type="domain" description="BED-type" evidence="9">
    <location>
        <begin position="5"/>
        <end position="46"/>
    </location>
</feature>
<reference evidence="11 12" key="1">
    <citation type="submission" date="2023-02" db="EMBL/GenBank/DDBJ databases">
        <title>LHISI_Scaffold_Assembly.</title>
        <authorList>
            <person name="Stuart O.P."/>
            <person name="Cleave R."/>
            <person name="Magrath M.J.L."/>
            <person name="Mikheyev A.S."/>
        </authorList>
    </citation>
    <scope>NUCLEOTIDE SEQUENCE [LARGE SCALE GENOMIC DNA]</scope>
    <source>
        <strain evidence="11">Daus_M_001</strain>
        <tissue evidence="11">Leg muscle</tissue>
    </source>
</reference>
<evidence type="ECO:0000256" key="5">
    <source>
        <dbReference type="ARBA" id="ARBA00023015"/>
    </source>
</evidence>
<feature type="domain" description="HAT C-terminal dimerisation" evidence="10">
    <location>
        <begin position="456"/>
        <end position="531"/>
    </location>
</feature>
<comment type="caution">
    <text evidence="11">The sequence shown here is derived from an EMBL/GenBank/DDBJ whole genome shotgun (WGS) entry which is preliminary data.</text>
</comment>
<dbReference type="Proteomes" id="UP001159363">
    <property type="component" value="Chromosome 4"/>
</dbReference>
<dbReference type="InterPro" id="IPR052035">
    <property type="entry name" value="ZnF_BED_domain_contain"/>
</dbReference>
<keyword evidence="8" id="KW-0539">Nucleus</keyword>
<dbReference type="InterPro" id="IPR036236">
    <property type="entry name" value="Znf_C2H2_sf"/>
</dbReference>
<dbReference type="Pfam" id="PF02892">
    <property type="entry name" value="zf-BED"/>
    <property type="match status" value="1"/>
</dbReference>
<protein>
    <recommendedName>
        <fullName evidence="13">BED-type domain-containing protein</fullName>
    </recommendedName>
</protein>
<evidence type="ECO:0000259" key="9">
    <source>
        <dbReference type="Pfam" id="PF02892"/>
    </source>
</evidence>
<evidence type="ECO:0000256" key="2">
    <source>
        <dbReference type="ARBA" id="ARBA00022723"/>
    </source>
</evidence>
<gene>
    <name evidence="11" type="ORF">PR048_015909</name>
</gene>
<evidence type="ECO:0000313" key="12">
    <source>
        <dbReference type="Proteomes" id="UP001159363"/>
    </source>
</evidence>
<keyword evidence="12" id="KW-1185">Reference proteome</keyword>
<evidence type="ECO:0000256" key="1">
    <source>
        <dbReference type="ARBA" id="ARBA00004123"/>
    </source>
</evidence>
<name>A0ABQ9HI95_9NEOP</name>
<keyword evidence="3" id="KW-0863">Zinc-finger</keyword>
<evidence type="ECO:0000313" key="11">
    <source>
        <dbReference type="EMBL" id="KAJ8884052.1"/>
    </source>
</evidence>
<dbReference type="PANTHER" id="PTHR46481:SF10">
    <property type="entry name" value="ZINC FINGER BED DOMAIN-CONTAINING PROTEIN 39"/>
    <property type="match status" value="1"/>
</dbReference>
<organism evidence="11 12">
    <name type="scientific">Dryococelus australis</name>
    <dbReference type="NCBI Taxonomy" id="614101"/>
    <lineage>
        <taxon>Eukaryota</taxon>
        <taxon>Metazoa</taxon>
        <taxon>Ecdysozoa</taxon>
        <taxon>Arthropoda</taxon>
        <taxon>Hexapoda</taxon>
        <taxon>Insecta</taxon>
        <taxon>Pterygota</taxon>
        <taxon>Neoptera</taxon>
        <taxon>Polyneoptera</taxon>
        <taxon>Phasmatodea</taxon>
        <taxon>Verophasmatodea</taxon>
        <taxon>Anareolatae</taxon>
        <taxon>Phasmatidae</taxon>
        <taxon>Eurycanthinae</taxon>
        <taxon>Dryococelus</taxon>
    </lineage>
</organism>
<evidence type="ECO:0000256" key="8">
    <source>
        <dbReference type="ARBA" id="ARBA00023242"/>
    </source>
</evidence>